<reference evidence="3" key="1">
    <citation type="submission" date="2023-07" db="EMBL/GenBank/DDBJ databases">
        <title>Chryseobacterium sp. strain PBS4-4 Genome sequencing and assembly.</title>
        <authorList>
            <person name="Jung Y."/>
        </authorList>
    </citation>
    <scope>NUCLEOTIDE SEQUENCE [LARGE SCALE GENOMIC DNA]</scope>
    <source>
        <strain evidence="3">PBS4-4</strain>
    </source>
</reference>
<dbReference type="InterPro" id="IPR046551">
    <property type="entry name" value="DUF6705"/>
</dbReference>
<dbReference type="EMBL" id="JAOTEM010000002">
    <property type="protein sequence ID" value="MCU7617854.1"/>
    <property type="molecule type" value="Genomic_DNA"/>
</dbReference>
<accession>A0ABT2W8W6</accession>
<organism evidence="2 3">
    <name type="scientific">Chryseobacterium edaphi</name>
    <dbReference type="NCBI Taxonomy" id="2976532"/>
    <lineage>
        <taxon>Bacteria</taxon>
        <taxon>Pseudomonadati</taxon>
        <taxon>Bacteroidota</taxon>
        <taxon>Flavobacteriia</taxon>
        <taxon>Flavobacteriales</taxon>
        <taxon>Weeksellaceae</taxon>
        <taxon>Chryseobacterium group</taxon>
        <taxon>Chryseobacterium</taxon>
    </lineage>
</organism>
<protein>
    <recommendedName>
        <fullName evidence="1">DUF6705 domain-containing protein</fullName>
    </recommendedName>
</protein>
<feature type="domain" description="DUF6705" evidence="1">
    <location>
        <begin position="12"/>
        <end position="154"/>
    </location>
</feature>
<comment type="caution">
    <text evidence="2">The sequence shown here is derived from an EMBL/GenBank/DDBJ whole genome shotgun (WGS) entry which is preliminary data.</text>
</comment>
<dbReference type="Pfam" id="PF20448">
    <property type="entry name" value="DUF6705"/>
    <property type="match status" value="1"/>
</dbReference>
<evidence type="ECO:0000313" key="2">
    <source>
        <dbReference type="EMBL" id="MCU7617854.1"/>
    </source>
</evidence>
<gene>
    <name evidence="2" type="ORF">NZ698_11645</name>
</gene>
<name>A0ABT2W8W6_9FLAO</name>
<dbReference type="Proteomes" id="UP001208649">
    <property type="component" value="Unassembled WGS sequence"/>
</dbReference>
<sequence length="154" mass="17489">MQCSSYIPNPLMDKFVGHWKWTSSNNSFEMILKKEKTYNIIEDDHSCVDYIIGFHQYIKNGVIIENSLQHQNTNFSQKLKSIFGAGVIPGDILWAGIDNLSTGSHVKMEVEYIDATHIKIKSIKNYPGTKLYLPGETIPSSEITLPQNIILTKQ</sequence>
<evidence type="ECO:0000259" key="1">
    <source>
        <dbReference type="Pfam" id="PF20448"/>
    </source>
</evidence>
<evidence type="ECO:0000313" key="3">
    <source>
        <dbReference type="Proteomes" id="UP001208649"/>
    </source>
</evidence>
<keyword evidence="3" id="KW-1185">Reference proteome</keyword>
<proteinExistence type="predicted"/>